<organism evidence="1 2">
    <name type="scientific">Mycena maculata</name>
    <dbReference type="NCBI Taxonomy" id="230809"/>
    <lineage>
        <taxon>Eukaryota</taxon>
        <taxon>Fungi</taxon>
        <taxon>Dikarya</taxon>
        <taxon>Basidiomycota</taxon>
        <taxon>Agaricomycotina</taxon>
        <taxon>Agaricomycetes</taxon>
        <taxon>Agaricomycetidae</taxon>
        <taxon>Agaricales</taxon>
        <taxon>Marasmiineae</taxon>
        <taxon>Mycenaceae</taxon>
        <taxon>Mycena</taxon>
    </lineage>
</organism>
<proteinExistence type="predicted"/>
<protein>
    <submittedName>
        <fullName evidence="1">Uncharacterized protein</fullName>
    </submittedName>
</protein>
<name>A0AAD7IEB2_9AGAR</name>
<gene>
    <name evidence="1" type="ORF">DFH07DRAFT_751149</name>
</gene>
<keyword evidence="2" id="KW-1185">Reference proteome</keyword>
<reference evidence="1" key="1">
    <citation type="submission" date="2023-03" db="EMBL/GenBank/DDBJ databases">
        <title>Massive genome expansion in bonnet fungi (Mycena s.s.) driven by repeated elements and novel gene families across ecological guilds.</title>
        <authorList>
            <consortium name="Lawrence Berkeley National Laboratory"/>
            <person name="Harder C.B."/>
            <person name="Miyauchi S."/>
            <person name="Viragh M."/>
            <person name="Kuo A."/>
            <person name="Thoen E."/>
            <person name="Andreopoulos B."/>
            <person name="Lu D."/>
            <person name="Skrede I."/>
            <person name="Drula E."/>
            <person name="Henrissat B."/>
            <person name="Morin E."/>
            <person name="Kohler A."/>
            <person name="Barry K."/>
            <person name="LaButti K."/>
            <person name="Morin E."/>
            <person name="Salamov A."/>
            <person name="Lipzen A."/>
            <person name="Mereny Z."/>
            <person name="Hegedus B."/>
            <person name="Baldrian P."/>
            <person name="Stursova M."/>
            <person name="Weitz H."/>
            <person name="Taylor A."/>
            <person name="Grigoriev I.V."/>
            <person name="Nagy L.G."/>
            <person name="Martin F."/>
            <person name="Kauserud H."/>
        </authorList>
    </citation>
    <scope>NUCLEOTIDE SEQUENCE</scope>
    <source>
        <strain evidence="1">CBHHK188m</strain>
    </source>
</reference>
<dbReference type="EMBL" id="JARJLG010000124">
    <property type="protein sequence ID" value="KAJ7741161.1"/>
    <property type="molecule type" value="Genomic_DNA"/>
</dbReference>
<dbReference type="AlphaFoldDB" id="A0AAD7IEB2"/>
<evidence type="ECO:0000313" key="2">
    <source>
        <dbReference type="Proteomes" id="UP001215280"/>
    </source>
</evidence>
<dbReference type="Proteomes" id="UP001215280">
    <property type="component" value="Unassembled WGS sequence"/>
</dbReference>
<comment type="caution">
    <text evidence="1">The sequence shown here is derived from an EMBL/GenBank/DDBJ whole genome shotgun (WGS) entry which is preliminary data.</text>
</comment>
<evidence type="ECO:0000313" key="1">
    <source>
        <dbReference type="EMBL" id="KAJ7741161.1"/>
    </source>
</evidence>
<sequence length="200" mass="21605">MNPLRSSAEVVAALVAVRSTPANVPLRIMSKGIAAVSAISTHLHKWEDNRWIGVPNPAPLTALAAELRARQGTTVFAPPSKESSLPSCRSASTAAKLALETNTAADILLATTHEQLRGAKLSTLTQALAYQGIRALQRAPTRLTTEANVALTQDFLKDHSGHAPVPSKIWESIRHNNITSTIKSWLWKSVHGAHRIGSYW</sequence>
<accession>A0AAD7IEB2</accession>
<feature type="non-terminal residue" evidence="1">
    <location>
        <position position="200"/>
    </location>
</feature>